<comment type="subunit">
    <text evidence="2 7">Part of the 30S ribosomal subunit.</text>
</comment>
<evidence type="ECO:0000256" key="6">
    <source>
        <dbReference type="ARBA" id="ARBA00023274"/>
    </source>
</evidence>
<dbReference type="Proteomes" id="UP000605144">
    <property type="component" value="Unassembled WGS sequence"/>
</dbReference>
<evidence type="ECO:0000313" key="10">
    <source>
        <dbReference type="Proteomes" id="UP000605144"/>
    </source>
</evidence>
<accession>A0A832YN63</accession>
<evidence type="ECO:0000256" key="3">
    <source>
        <dbReference type="ARBA" id="ARBA00022730"/>
    </source>
</evidence>
<dbReference type="InterPro" id="IPR001971">
    <property type="entry name" value="Ribosomal_uS11"/>
</dbReference>
<evidence type="ECO:0000256" key="5">
    <source>
        <dbReference type="ARBA" id="ARBA00022980"/>
    </source>
</evidence>
<dbReference type="SUPFAM" id="SSF53137">
    <property type="entry name" value="Translational machinery components"/>
    <property type="match status" value="1"/>
</dbReference>
<dbReference type="GO" id="GO:0003735">
    <property type="term" value="F:structural constituent of ribosome"/>
    <property type="evidence" value="ECO:0007669"/>
    <property type="project" value="UniProtKB-UniRule"/>
</dbReference>
<dbReference type="PANTHER" id="PTHR11759">
    <property type="entry name" value="40S RIBOSOMAL PROTEIN S14/30S RIBOSOMAL PROTEIN S11"/>
    <property type="match status" value="1"/>
</dbReference>
<name>A0A832YN63_9EURY</name>
<keyword evidence="3 7" id="KW-0699">rRNA-binding</keyword>
<dbReference type="InterPro" id="IPR019961">
    <property type="entry name" value="Ribosomal_uS11_archaeal"/>
</dbReference>
<dbReference type="GO" id="GO:0005840">
    <property type="term" value="C:ribosome"/>
    <property type="evidence" value="ECO:0007669"/>
    <property type="project" value="UniProtKB-KW"/>
</dbReference>
<evidence type="ECO:0000313" key="9">
    <source>
        <dbReference type="EMBL" id="HIP17012.1"/>
    </source>
</evidence>
<organism evidence="9 10">
    <name type="scientific">Methanothermococcus okinawensis</name>
    <dbReference type="NCBI Taxonomy" id="155863"/>
    <lineage>
        <taxon>Archaea</taxon>
        <taxon>Methanobacteriati</taxon>
        <taxon>Methanobacteriota</taxon>
        <taxon>Methanomada group</taxon>
        <taxon>Methanococci</taxon>
        <taxon>Methanococcales</taxon>
        <taxon>Methanococcaceae</taxon>
        <taxon>Methanothermococcus</taxon>
    </lineage>
</organism>
<sequence>MSEKWGVIHIYASYNNTIIHVTDITGAETIAKISGGMIVKNQKDESSPYAAMQGAFKIADMIREKGIEKVHVKVRAPGGSKSKNPGPGAQAAIRALARAGIRIGRIEDVTPIPHDGTTPKKRYK</sequence>
<evidence type="ECO:0000256" key="1">
    <source>
        <dbReference type="ARBA" id="ARBA00006194"/>
    </source>
</evidence>
<reference evidence="9" key="1">
    <citation type="journal article" date="2020" name="ISME J.">
        <title>Gammaproteobacteria mediating utilization of methyl-, sulfur- and petroleum organic compounds in deep ocean hydrothermal plumes.</title>
        <authorList>
            <person name="Zhou Z."/>
            <person name="Liu Y."/>
            <person name="Pan J."/>
            <person name="Cron B.R."/>
            <person name="Toner B.M."/>
            <person name="Anantharaman K."/>
            <person name="Breier J.A."/>
            <person name="Dick G.J."/>
            <person name="Li M."/>
        </authorList>
    </citation>
    <scope>NUCLEOTIDE SEQUENCE</scope>
    <source>
        <strain evidence="9">SZUA-1385</strain>
    </source>
</reference>
<dbReference type="InterPro" id="IPR018102">
    <property type="entry name" value="Ribosomal_uS11_CS"/>
</dbReference>
<dbReference type="HAMAP" id="MF_01310">
    <property type="entry name" value="Ribosomal_uS11"/>
    <property type="match status" value="1"/>
</dbReference>
<keyword evidence="4 7" id="KW-0694">RNA-binding</keyword>
<dbReference type="GO" id="GO:1990904">
    <property type="term" value="C:ribonucleoprotein complex"/>
    <property type="evidence" value="ECO:0007669"/>
    <property type="project" value="UniProtKB-KW"/>
</dbReference>
<dbReference type="Pfam" id="PF00411">
    <property type="entry name" value="Ribosomal_S11"/>
    <property type="match status" value="1"/>
</dbReference>
<dbReference type="EMBL" id="DQSV01000036">
    <property type="protein sequence ID" value="HIP17012.1"/>
    <property type="molecule type" value="Genomic_DNA"/>
</dbReference>
<dbReference type="InterPro" id="IPR036967">
    <property type="entry name" value="Ribosomal_uS11_sf"/>
</dbReference>
<dbReference type="NCBIfam" id="NF007176">
    <property type="entry name" value="PRK09607.1"/>
    <property type="match status" value="1"/>
</dbReference>
<comment type="similarity">
    <text evidence="1 7 8">Belongs to the universal ribosomal protein uS11 family.</text>
</comment>
<dbReference type="PIRSF" id="PIRSF002131">
    <property type="entry name" value="Ribosomal_S11"/>
    <property type="match status" value="1"/>
</dbReference>
<comment type="caution">
    <text evidence="9">The sequence shown here is derived from an EMBL/GenBank/DDBJ whole genome shotgun (WGS) entry which is preliminary data.</text>
</comment>
<proteinExistence type="inferred from homology"/>
<dbReference type="GO" id="GO:0006412">
    <property type="term" value="P:translation"/>
    <property type="evidence" value="ECO:0007669"/>
    <property type="project" value="UniProtKB-UniRule"/>
</dbReference>
<dbReference type="AlphaFoldDB" id="A0A832YN63"/>
<gene>
    <name evidence="7" type="primary">rps11</name>
    <name evidence="9" type="ORF">EYG76_01745</name>
</gene>
<dbReference type="GO" id="GO:0019843">
    <property type="term" value="F:rRNA binding"/>
    <property type="evidence" value="ECO:0007669"/>
    <property type="project" value="UniProtKB-UniRule"/>
</dbReference>
<keyword evidence="6 7" id="KW-0687">Ribonucleoprotein</keyword>
<dbReference type="NCBIfam" id="TIGR03628">
    <property type="entry name" value="arch_S11P"/>
    <property type="match status" value="1"/>
</dbReference>
<evidence type="ECO:0000256" key="4">
    <source>
        <dbReference type="ARBA" id="ARBA00022884"/>
    </source>
</evidence>
<dbReference type="Gene3D" id="3.30.420.80">
    <property type="entry name" value="Ribosomal protein S11"/>
    <property type="match status" value="1"/>
</dbReference>
<dbReference type="PROSITE" id="PS00054">
    <property type="entry name" value="RIBOSOMAL_S11"/>
    <property type="match status" value="1"/>
</dbReference>
<keyword evidence="5 7" id="KW-0689">Ribosomal protein</keyword>
<evidence type="ECO:0000256" key="7">
    <source>
        <dbReference type="HAMAP-Rule" id="MF_01310"/>
    </source>
</evidence>
<dbReference type="FunFam" id="3.30.420.80:FF:000007">
    <property type="entry name" value="30S ribosomal protein S11"/>
    <property type="match status" value="1"/>
</dbReference>
<evidence type="ECO:0000256" key="2">
    <source>
        <dbReference type="ARBA" id="ARBA00011458"/>
    </source>
</evidence>
<evidence type="ECO:0000256" key="8">
    <source>
        <dbReference type="RuleBase" id="RU003629"/>
    </source>
</evidence>
<protein>
    <recommendedName>
        <fullName evidence="7">Small ribosomal subunit protein uS11</fullName>
    </recommendedName>
</protein>
<comment type="function">
    <text evidence="7">Located on the platform of the 30S subunit.</text>
</comment>